<dbReference type="InterPro" id="IPR000866">
    <property type="entry name" value="AhpC/TSA"/>
</dbReference>
<dbReference type="EC" id="1.11.1.24" evidence="3"/>
<dbReference type="InterPro" id="IPR013766">
    <property type="entry name" value="Thioredoxin_domain"/>
</dbReference>
<protein>
    <recommendedName>
        <fullName evidence="3">thioredoxin-dependent peroxiredoxin</fullName>
        <ecNumber evidence="3">1.11.1.24</ecNumber>
    </recommendedName>
    <alternativeName>
        <fullName evidence="9">Thioredoxin peroxidase</fullName>
    </alternativeName>
    <alternativeName>
        <fullName evidence="11">Thioredoxin-dependent peroxiredoxin Bcp</fullName>
    </alternativeName>
</protein>
<dbReference type="Gene3D" id="3.40.30.10">
    <property type="entry name" value="Glutaredoxin"/>
    <property type="match status" value="1"/>
</dbReference>
<dbReference type="Pfam" id="PF00578">
    <property type="entry name" value="AhpC-TSA"/>
    <property type="match status" value="1"/>
</dbReference>
<organism evidence="15 16">
    <name type="scientific">Candidatus Manganitrophus noduliformans</name>
    <dbReference type="NCBI Taxonomy" id="2606439"/>
    <lineage>
        <taxon>Bacteria</taxon>
        <taxon>Pseudomonadati</taxon>
        <taxon>Nitrospirota</taxon>
        <taxon>Nitrospiria</taxon>
        <taxon>Candidatus Troglogloeales</taxon>
        <taxon>Candidatus Manganitrophaceae</taxon>
        <taxon>Candidatus Manganitrophus</taxon>
    </lineage>
</organism>
<comment type="similarity">
    <text evidence="10">Belongs to the peroxiredoxin family. BCP/PrxQ subfamily.</text>
</comment>
<comment type="caution">
    <text evidence="15">The sequence shown here is derived from an EMBL/GenBank/DDBJ whole genome shotgun (WGS) entry which is preliminary data.</text>
</comment>
<evidence type="ECO:0000313" key="15">
    <source>
        <dbReference type="EMBL" id="NKE72326.1"/>
    </source>
</evidence>
<evidence type="ECO:0000256" key="13">
    <source>
        <dbReference type="PIRSR" id="PIRSR000239-1"/>
    </source>
</evidence>
<keyword evidence="16" id="KW-1185">Reference proteome</keyword>
<evidence type="ECO:0000256" key="8">
    <source>
        <dbReference type="ARBA" id="ARBA00023284"/>
    </source>
</evidence>
<dbReference type="InterPro" id="IPR050924">
    <property type="entry name" value="Peroxiredoxin_BCP/PrxQ"/>
</dbReference>
<keyword evidence="8" id="KW-0676">Redox-active center</keyword>
<comment type="function">
    <text evidence="1">Thiol-specific peroxidase that catalyzes the reduction of hydrogen peroxide and organic hydroperoxides to water and alcohols, respectively. Plays a role in cell protection against oxidative stress by detoxifying peroxides and as sensor of hydrogen peroxide-mediated signaling events.</text>
</comment>
<evidence type="ECO:0000256" key="2">
    <source>
        <dbReference type="ARBA" id="ARBA00011245"/>
    </source>
</evidence>
<dbReference type="PIRSF" id="PIRSF000239">
    <property type="entry name" value="AHPC"/>
    <property type="match status" value="1"/>
</dbReference>
<keyword evidence="4" id="KW-0575">Peroxidase</keyword>
<dbReference type="PANTHER" id="PTHR42801">
    <property type="entry name" value="THIOREDOXIN-DEPENDENT PEROXIDE REDUCTASE"/>
    <property type="match status" value="1"/>
</dbReference>
<comment type="subunit">
    <text evidence="2">Monomer.</text>
</comment>
<keyword evidence="6" id="KW-0560">Oxidoreductase</keyword>
<dbReference type="GO" id="GO:0005737">
    <property type="term" value="C:cytoplasm"/>
    <property type="evidence" value="ECO:0007669"/>
    <property type="project" value="TreeGrafter"/>
</dbReference>
<dbReference type="PROSITE" id="PS51352">
    <property type="entry name" value="THIOREDOXIN_2"/>
    <property type="match status" value="1"/>
</dbReference>
<dbReference type="GO" id="GO:0045454">
    <property type="term" value="P:cell redox homeostasis"/>
    <property type="evidence" value="ECO:0007669"/>
    <property type="project" value="TreeGrafter"/>
</dbReference>
<dbReference type="EMBL" id="VTOW01000003">
    <property type="protein sequence ID" value="NKE72326.1"/>
    <property type="molecule type" value="Genomic_DNA"/>
</dbReference>
<proteinExistence type="inferred from homology"/>
<gene>
    <name evidence="15" type="ORF">MNODULE_16370</name>
</gene>
<dbReference type="GO" id="GO:0008379">
    <property type="term" value="F:thioredoxin peroxidase activity"/>
    <property type="evidence" value="ECO:0007669"/>
    <property type="project" value="TreeGrafter"/>
</dbReference>
<evidence type="ECO:0000256" key="9">
    <source>
        <dbReference type="ARBA" id="ARBA00032824"/>
    </source>
</evidence>
<evidence type="ECO:0000256" key="12">
    <source>
        <dbReference type="ARBA" id="ARBA00049091"/>
    </source>
</evidence>
<accession>A0A7X6IC10</accession>
<dbReference type="PANTHER" id="PTHR42801:SF4">
    <property type="entry name" value="AHPC_TSA FAMILY PROTEIN"/>
    <property type="match status" value="1"/>
</dbReference>
<evidence type="ECO:0000313" key="16">
    <source>
        <dbReference type="Proteomes" id="UP000534783"/>
    </source>
</evidence>
<dbReference type="SUPFAM" id="SSF52833">
    <property type="entry name" value="Thioredoxin-like"/>
    <property type="match status" value="1"/>
</dbReference>
<evidence type="ECO:0000256" key="11">
    <source>
        <dbReference type="ARBA" id="ARBA00042639"/>
    </source>
</evidence>
<dbReference type="CDD" id="cd03017">
    <property type="entry name" value="PRX_BCP"/>
    <property type="match status" value="1"/>
</dbReference>
<feature type="domain" description="Thioredoxin" evidence="14">
    <location>
        <begin position="5"/>
        <end position="153"/>
    </location>
</feature>
<evidence type="ECO:0000256" key="1">
    <source>
        <dbReference type="ARBA" id="ARBA00003330"/>
    </source>
</evidence>
<comment type="catalytic activity">
    <reaction evidence="12">
        <text>a hydroperoxide + [thioredoxin]-dithiol = an alcohol + [thioredoxin]-disulfide + H2O</text>
        <dbReference type="Rhea" id="RHEA:62620"/>
        <dbReference type="Rhea" id="RHEA-COMP:10698"/>
        <dbReference type="Rhea" id="RHEA-COMP:10700"/>
        <dbReference type="ChEBI" id="CHEBI:15377"/>
        <dbReference type="ChEBI" id="CHEBI:29950"/>
        <dbReference type="ChEBI" id="CHEBI:30879"/>
        <dbReference type="ChEBI" id="CHEBI:35924"/>
        <dbReference type="ChEBI" id="CHEBI:50058"/>
        <dbReference type="EC" id="1.11.1.24"/>
    </reaction>
</comment>
<reference evidence="15 16" key="1">
    <citation type="journal article" date="2020" name="Nature">
        <title>Bacterial chemolithoautotrophy via manganese oxidation.</title>
        <authorList>
            <person name="Yu H."/>
            <person name="Leadbetter J.R."/>
        </authorList>
    </citation>
    <scope>NUCLEOTIDE SEQUENCE [LARGE SCALE GENOMIC DNA]</scope>
    <source>
        <strain evidence="15 16">Mn-1</strain>
    </source>
</reference>
<evidence type="ECO:0000256" key="3">
    <source>
        <dbReference type="ARBA" id="ARBA00013017"/>
    </source>
</evidence>
<dbReference type="InterPro" id="IPR036249">
    <property type="entry name" value="Thioredoxin-like_sf"/>
</dbReference>
<evidence type="ECO:0000256" key="5">
    <source>
        <dbReference type="ARBA" id="ARBA00022862"/>
    </source>
</evidence>
<feature type="active site" description="Cysteine sulfenic acid (-SOH) intermediate; for peroxidase activity" evidence="13">
    <location>
        <position position="48"/>
    </location>
</feature>
<evidence type="ECO:0000256" key="4">
    <source>
        <dbReference type="ARBA" id="ARBA00022559"/>
    </source>
</evidence>
<sequence>MEKHLAEGVPAPDFSLPAHDGRTIRLSDYKGKNHVILYFYPKDDTPGCTKEACAFRDDYNKFKPFGVEILGVSTDPIASHQAFARKYDLNFPLLADEKKEVARLYGALNPEKGYARRMTYLIDKDGIIRRIMPNVTVDGHSEELFTAVKALAPSLPME</sequence>
<dbReference type="Proteomes" id="UP000534783">
    <property type="component" value="Unassembled WGS sequence"/>
</dbReference>
<name>A0A7X6IC10_9BACT</name>
<evidence type="ECO:0000256" key="10">
    <source>
        <dbReference type="ARBA" id="ARBA00038489"/>
    </source>
</evidence>
<dbReference type="InterPro" id="IPR024706">
    <property type="entry name" value="Peroxiredoxin_AhpC-typ"/>
</dbReference>
<dbReference type="FunFam" id="3.40.30.10:FF:000007">
    <property type="entry name" value="Thioredoxin-dependent thiol peroxidase"/>
    <property type="match status" value="1"/>
</dbReference>
<evidence type="ECO:0000259" key="14">
    <source>
        <dbReference type="PROSITE" id="PS51352"/>
    </source>
</evidence>
<evidence type="ECO:0000256" key="7">
    <source>
        <dbReference type="ARBA" id="ARBA00023157"/>
    </source>
</evidence>
<dbReference type="GO" id="GO:0034599">
    <property type="term" value="P:cellular response to oxidative stress"/>
    <property type="evidence" value="ECO:0007669"/>
    <property type="project" value="TreeGrafter"/>
</dbReference>
<evidence type="ECO:0000256" key="6">
    <source>
        <dbReference type="ARBA" id="ARBA00023002"/>
    </source>
</evidence>
<keyword evidence="7" id="KW-1015">Disulfide bond</keyword>
<dbReference type="RefSeq" id="WP_168061855.1">
    <property type="nucleotide sequence ID" value="NZ_VTOW01000003.1"/>
</dbReference>
<dbReference type="AlphaFoldDB" id="A0A7X6IC10"/>
<keyword evidence="5" id="KW-0049">Antioxidant</keyword>